<evidence type="ECO:0000259" key="3">
    <source>
        <dbReference type="PROSITE" id="PS51677"/>
    </source>
</evidence>
<dbReference type="InterPro" id="IPR050248">
    <property type="entry name" value="Polysacc_deacetylase_ArnD"/>
</dbReference>
<dbReference type="SUPFAM" id="SSF88713">
    <property type="entry name" value="Glycoside hydrolase/deacetylase"/>
    <property type="match status" value="1"/>
</dbReference>
<dbReference type="Gene3D" id="3.20.20.370">
    <property type="entry name" value="Glycoside hydrolase/deacetylase"/>
    <property type="match status" value="1"/>
</dbReference>
<dbReference type="InterPro" id="IPR011330">
    <property type="entry name" value="Glyco_hydro/deAcase_b/a-brl"/>
</dbReference>
<dbReference type="Pfam" id="PF22790">
    <property type="entry name" value="YkoP"/>
    <property type="match status" value="1"/>
</dbReference>
<gene>
    <name evidence="4" type="ORF">PAECIP111893_05243</name>
</gene>
<dbReference type="PANTHER" id="PTHR10587">
    <property type="entry name" value="GLYCOSYL TRANSFERASE-RELATED"/>
    <property type="match status" value="1"/>
</dbReference>
<evidence type="ECO:0000313" key="4">
    <source>
        <dbReference type="EMBL" id="CAH1225306.1"/>
    </source>
</evidence>
<keyword evidence="2" id="KW-0812">Transmembrane</keyword>
<feature type="region of interest" description="Disordered" evidence="1">
    <location>
        <begin position="450"/>
        <end position="473"/>
    </location>
</feature>
<keyword evidence="2" id="KW-1133">Transmembrane helix</keyword>
<feature type="transmembrane region" description="Helical" evidence="2">
    <location>
        <begin position="6"/>
        <end position="27"/>
    </location>
</feature>
<keyword evidence="2" id="KW-0472">Membrane</keyword>
<dbReference type="EMBL" id="CAKMMF010000051">
    <property type="protein sequence ID" value="CAH1225306.1"/>
    <property type="molecule type" value="Genomic_DNA"/>
</dbReference>
<name>A0ABN8H2B5_9BACL</name>
<organism evidence="4 5">
    <name type="scientific">Paenibacillus plantiphilus</name>
    <dbReference type="NCBI Taxonomy" id="2905650"/>
    <lineage>
        <taxon>Bacteria</taxon>
        <taxon>Bacillati</taxon>
        <taxon>Bacillota</taxon>
        <taxon>Bacilli</taxon>
        <taxon>Bacillales</taxon>
        <taxon>Paenibacillaceae</taxon>
        <taxon>Paenibacillus</taxon>
    </lineage>
</organism>
<dbReference type="PROSITE" id="PS51677">
    <property type="entry name" value="NODB"/>
    <property type="match status" value="1"/>
</dbReference>
<proteinExistence type="predicted"/>
<keyword evidence="5" id="KW-1185">Reference proteome</keyword>
<evidence type="ECO:0000313" key="5">
    <source>
        <dbReference type="Proteomes" id="UP000838686"/>
    </source>
</evidence>
<feature type="domain" description="NodB homology" evidence="3">
    <location>
        <begin position="38"/>
        <end position="224"/>
    </location>
</feature>
<evidence type="ECO:0000256" key="2">
    <source>
        <dbReference type="SAM" id="Phobius"/>
    </source>
</evidence>
<feature type="compositionally biased region" description="Polar residues" evidence="1">
    <location>
        <begin position="457"/>
        <end position="473"/>
    </location>
</feature>
<sequence>MENLLLWGFYILTFYAFLPGLVSRTFGFRVFKRGRARNEISLTFDDGPDPKYTPMLLDLLKRYDAKATFFVVGTHAEKHPELLRRMKDEGHIIGIHNYVHKTNWFMRPRSVKRQIHRTSEIIKNATGIRPVYYRPPWGIVNLFDFSNMGYLQIILWSTLFGDWRKRVGAERLLKRMLKKLRPGEVLLLHDCGSTFGADYDAPANMLAALEPFLIEGNRRGFQFVNISEMIAVTDRHRASNRSIGWFKRVLVACWLGWEKLFHLMFRIQRGGTDSIFHYRKRKYRGKTLQLSDGRTIENRDEVIELHLDNKMLFRLMMESRSLMHVAILLIREVEKALPKLADQLADKADYNNVRGLYGITMINKGAAQFGFNVIELNPGLFDSLTRFYLKLLMFVLHPSGKTRLKGDSRKLSPRILVMSMEELVKRYSSSAREETKPLWNQKAPYEGKLQTAGKAALSQSPYENGNTAREFTP</sequence>
<evidence type="ECO:0000256" key="1">
    <source>
        <dbReference type="SAM" id="MobiDB-lite"/>
    </source>
</evidence>
<reference evidence="4" key="1">
    <citation type="submission" date="2022-01" db="EMBL/GenBank/DDBJ databases">
        <authorList>
            <person name="Criscuolo A."/>
        </authorList>
    </citation>
    <scope>NUCLEOTIDE SEQUENCE</scope>
    <source>
        <strain evidence="4">CIP111893</strain>
    </source>
</reference>
<accession>A0ABN8H2B5</accession>
<protein>
    <recommendedName>
        <fullName evidence="3">NodB homology domain-containing protein</fullName>
    </recommendedName>
</protein>
<dbReference type="RefSeq" id="WP_236347425.1">
    <property type="nucleotide sequence ID" value="NZ_CAKMMF010000051.1"/>
</dbReference>
<dbReference type="Pfam" id="PF01522">
    <property type="entry name" value="Polysacc_deac_1"/>
    <property type="match status" value="1"/>
</dbReference>
<dbReference type="InterPro" id="IPR002509">
    <property type="entry name" value="NODB_dom"/>
</dbReference>
<dbReference type="CDD" id="cd10959">
    <property type="entry name" value="CE4_NodB_like_3"/>
    <property type="match status" value="1"/>
</dbReference>
<dbReference type="InterPro" id="IPR054467">
    <property type="entry name" value="YkoP-like_dom"/>
</dbReference>
<dbReference type="Proteomes" id="UP000838686">
    <property type="component" value="Unassembled WGS sequence"/>
</dbReference>
<comment type="caution">
    <text evidence="4">The sequence shown here is derived from an EMBL/GenBank/DDBJ whole genome shotgun (WGS) entry which is preliminary data.</text>
</comment>